<dbReference type="GO" id="GO:0005829">
    <property type="term" value="C:cytosol"/>
    <property type="evidence" value="ECO:0007669"/>
    <property type="project" value="TreeGrafter"/>
</dbReference>
<keyword evidence="5" id="KW-1185">Reference proteome</keyword>
<dbReference type="GO" id="GO:1902387">
    <property type="term" value="F:ceramide 1-phosphate binding"/>
    <property type="evidence" value="ECO:0007669"/>
    <property type="project" value="TreeGrafter"/>
</dbReference>
<feature type="region of interest" description="Disordered" evidence="2">
    <location>
        <begin position="378"/>
        <end position="404"/>
    </location>
</feature>
<organism evidence="4 5">
    <name type="scientific">Allacma fusca</name>
    <dbReference type="NCBI Taxonomy" id="39272"/>
    <lineage>
        <taxon>Eukaryota</taxon>
        <taxon>Metazoa</taxon>
        <taxon>Ecdysozoa</taxon>
        <taxon>Arthropoda</taxon>
        <taxon>Hexapoda</taxon>
        <taxon>Collembola</taxon>
        <taxon>Symphypleona</taxon>
        <taxon>Sminthuridae</taxon>
        <taxon>Allacma</taxon>
    </lineage>
</organism>
<evidence type="ECO:0000256" key="1">
    <source>
        <dbReference type="ARBA" id="ARBA00007148"/>
    </source>
</evidence>
<dbReference type="FunFam" id="1.10.3520.10:FF:000002">
    <property type="entry name" value="Ceramide-1-phosphate transfer protein"/>
    <property type="match status" value="1"/>
</dbReference>
<reference evidence="4" key="1">
    <citation type="submission" date="2021-06" db="EMBL/GenBank/DDBJ databases">
        <authorList>
            <person name="Hodson N. C."/>
            <person name="Mongue J. A."/>
            <person name="Jaron S. K."/>
        </authorList>
    </citation>
    <scope>NUCLEOTIDE SEQUENCE</scope>
</reference>
<dbReference type="GO" id="GO:0032691">
    <property type="term" value="P:negative regulation of interleukin-1 beta production"/>
    <property type="evidence" value="ECO:0007669"/>
    <property type="project" value="UniProtKB-ARBA"/>
</dbReference>
<evidence type="ECO:0000313" key="4">
    <source>
        <dbReference type="EMBL" id="CAG7838301.1"/>
    </source>
</evidence>
<dbReference type="GO" id="GO:0016020">
    <property type="term" value="C:membrane"/>
    <property type="evidence" value="ECO:0007669"/>
    <property type="project" value="TreeGrafter"/>
</dbReference>
<feature type="compositionally biased region" description="Polar residues" evidence="2">
    <location>
        <begin position="419"/>
        <end position="439"/>
    </location>
</feature>
<dbReference type="Proteomes" id="UP000708208">
    <property type="component" value="Unassembled WGS sequence"/>
</dbReference>
<evidence type="ECO:0000259" key="3">
    <source>
        <dbReference type="Pfam" id="PF08718"/>
    </source>
</evidence>
<comment type="similarity">
    <text evidence="1">Belongs to the GLTP family.</text>
</comment>
<evidence type="ECO:0000313" key="5">
    <source>
        <dbReference type="Proteomes" id="UP000708208"/>
    </source>
</evidence>
<sequence>MNLGKSEDITYLLELPVFLKRFSTHSHPTYREKREFVIFGWTVQNSRASSAQGLELRCEVDAFAGEFEVNVLLKHLKLCMMDGSDKVLMDEYIEVFKQLYKFFCMLGTVFGFVGSDVKSKVQILQQHRSSESKDKYETVETMLEYEVSSGLTKSNKETNGARTLLRLHRSLIFVSQFLDKSLEINDVDGTTHICKAAYDNTLARYHPWLIKKGAHMAMYALPTKYDLFTKVCGHEVERSHVDSSVKEVIERTKAIYDRFIIRAGKPTVEVESIMAGGNPETCRERLIITEELEGGNEYITTELVDREFEIRARAHVVDIYTKMKEAKVRQRKCIQTQLLQFPREFLNVQFSDFLRDIGNPEIFSDAWPELMRLAQNRRGDSTRNQQSGLPPLAPKSAQVGESGTGSEAYQLGLNQASCHIPGNSANNQRSNVPPSTPTAKQVPFKSNALKTPNQNHIFTFGSTGGPTTGVKKQPRQPRPGEALFTFSATGSPVVTHFPTVPTKPERIKVDAGNGQMIDVDLVFRGGPVDARKKIATDFRCWAKTRTAVQSRKLNPHRPPVKKNGSLNRQQKF</sequence>
<feature type="domain" description="Glycolipid transfer protein" evidence="3">
    <location>
        <begin position="88"/>
        <end position="232"/>
    </location>
</feature>
<dbReference type="PANTHER" id="PTHR10219:SF43">
    <property type="entry name" value="GLYCOLIPID TRANSFER PROTEIN DOMAIN-CONTAINING PROTEIN"/>
    <property type="match status" value="1"/>
</dbReference>
<feature type="region of interest" description="Disordered" evidence="2">
    <location>
        <begin position="549"/>
        <end position="572"/>
    </location>
</feature>
<dbReference type="OrthoDB" id="116883at2759"/>
<dbReference type="Pfam" id="PF08718">
    <property type="entry name" value="GLTP"/>
    <property type="match status" value="1"/>
</dbReference>
<feature type="region of interest" description="Disordered" evidence="2">
    <location>
        <begin position="419"/>
        <end position="479"/>
    </location>
</feature>
<dbReference type="InterPro" id="IPR014830">
    <property type="entry name" value="Glycolipid_transfer_prot_dom"/>
</dbReference>
<proteinExistence type="inferred from homology"/>
<accession>A0A8J2LUR3</accession>
<dbReference type="GO" id="GO:1902388">
    <property type="term" value="F:ceramide 1-phosphate transfer activity"/>
    <property type="evidence" value="ECO:0007669"/>
    <property type="project" value="TreeGrafter"/>
</dbReference>
<name>A0A8J2LUR3_9HEXA</name>
<gene>
    <name evidence="4" type="ORF">AFUS01_LOCUS47287</name>
</gene>
<dbReference type="AlphaFoldDB" id="A0A8J2LUR3"/>
<protein>
    <recommendedName>
        <fullName evidence="3">Glycolipid transfer protein domain-containing protein</fullName>
    </recommendedName>
</protein>
<dbReference type="PANTHER" id="PTHR10219">
    <property type="entry name" value="GLYCOLIPID TRANSFER PROTEIN-RELATED"/>
    <property type="match status" value="1"/>
</dbReference>
<dbReference type="EMBL" id="CAJVCH010571702">
    <property type="protein sequence ID" value="CAG7838301.1"/>
    <property type="molecule type" value="Genomic_DNA"/>
</dbReference>
<evidence type="ECO:0000256" key="2">
    <source>
        <dbReference type="SAM" id="MobiDB-lite"/>
    </source>
</evidence>
<comment type="caution">
    <text evidence="4">The sequence shown here is derived from an EMBL/GenBank/DDBJ whole genome shotgun (WGS) entry which is preliminary data.</text>
</comment>
<feature type="compositionally biased region" description="Polar residues" evidence="2">
    <location>
        <begin position="448"/>
        <end position="457"/>
    </location>
</feature>